<accession>A0AAV0KIS7</accession>
<keyword evidence="6" id="KW-1185">Reference proteome</keyword>
<dbReference type="EMBL" id="CAMGYJ010000005">
    <property type="protein sequence ID" value="CAI0421987.1"/>
    <property type="molecule type" value="Genomic_DNA"/>
</dbReference>
<comment type="caution">
    <text evidence="5">The sequence shown here is derived from an EMBL/GenBank/DDBJ whole genome shotgun (WGS) entry which is preliminary data.</text>
</comment>
<organism evidence="5 6">
    <name type="scientific">Linum tenue</name>
    <dbReference type="NCBI Taxonomy" id="586396"/>
    <lineage>
        <taxon>Eukaryota</taxon>
        <taxon>Viridiplantae</taxon>
        <taxon>Streptophyta</taxon>
        <taxon>Embryophyta</taxon>
        <taxon>Tracheophyta</taxon>
        <taxon>Spermatophyta</taxon>
        <taxon>Magnoliopsida</taxon>
        <taxon>eudicotyledons</taxon>
        <taxon>Gunneridae</taxon>
        <taxon>Pentapetalae</taxon>
        <taxon>rosids</taxon>
        <taxon>fabids</taxon>
        <taxon>Malpighiales</taxon>
        <taxon>Linaceae</taxon>
        <taxon>Linum</taxon>
    </lineage>
</organism>
<evidence type="ECO:0000259" key="4">
    <source>
        <dbReference type="Pfam" id="PF14226"/>
    </source>
</evidence>
<evidence type="ECO:0000256" key="1">
    <source>
        <dbReference type="ARBA" id="ARBA00022723"/>
    </source>
</evidence>
<dbReference type="Proteomes" id="UP001154282">
    <property type="component" value="Unassembled WGS sequence"/>
</dbReference>
<sequence>MASIANESSAAYDRLAELKAFNDTKAGVKGLVDSGITHLPRIFHFPPHLLDNRPSIPAGNPNFTFPVIDLNLDGVNSDSDKRNRVVEKIRDASSNWGFFQVVNHGIPETLLDEMKAGVHKFHDQTVELKKQFYGRDPTKKVYYNSNFDLFDAPAASWRDSGAVPRGARSAQPRRDARLLQGRPDALLRGDAEIRGFAVWAAVRGSGLEAQSSQGDGLRRRVADRVPLLSAVSSAGAHSGRGQAFRCRLRHRAFARSRWRVSGSLSRLLGRCASSGGRSGC</sequence>
<dbReference type="SUPFAM" id="SSF51197">
    <property type="entry name" value="Clavaminate synthase-like"/>
    <property type="match status" value="1"/>
</dbReference>
<evidence type="ECO:0000313" key="5">
    <source>
        <dbReference type="EMBL" id="CAI0421987.1"/>
    </source>
</evidence>
<protein>
    <recommendedName>
        <fullName evidence="4">Non-haem dioxygenase N-terminal domain-containing protein</fullName>
    </recommendedName>
</protein>
<dbReference type="GO" id="GO:0046872">
    <property type="term" value="F:metal ion binding"/>
    <property type="evidence" value="ECO:0007669"/>
    <property type="project" value="UniProtKB-KW"/>
</dbReference>
<reference evidence="5" key="1">
    <citation type="submission" date="2022-08" db="EMBL/GenBank/DDBJ databases">
        <authorList>
            <person name="Gutierrez-Valencia J."/>
        </authorList>
    </citation>
    <scope>NUCLEOTIDE SEQUENCE</scope>
</reference>
<gene>
    <name evidence="5" type="ORF">LITE_LOCUS18985</name>
</gene>
<keyword evidence="3" id="KW-0408">Iron</keyword>
<dbReference type="Gene3D" id="2.60.120.330">
    <property type="entry name" value="B-lactam Antibiotic, Isopenicillin N Synthase, Chain"/>
    <property type="match status" value="1"/>
</dbReference>
<dbReference type="PANTHER" id="PTHR10209">
    <property type="entry name" value="OXIDOREDUCTASE, 2OG-FE II OXYGENASE FAMILY PROTEIN"/>
    <property type="match status" value="1"/>
</dbReference>
<dbReference type="PANTHER" id="PTHR10209:SF859">
    <property type="entry name" value="OS03G0690500 PROTEIN"/>
    <property type="match status" value="1"/>
</dbReference>
<dbReference type="AlphaFoldDB" id="A0AAV0KIS7"/>
<proteinExistence type="predicted"/>
<dbReference type="Pfam" id="PF14226">
    <property type="entry name" value="DIOX_N"/>
    <property type="match status" value="1"/>
</dbReference>
<name>A0AAV0KIS7_9ROSI</name>
<evidence type="ECO:0000313" key="6">
    <source>
        <dbReference type="Proteomes" id="UP001154282"/>
    </source>
</evidence>
<evidence type="ECO:0000256" key="2">
    <source>
        <dbReference type="ARBA" id="ARBA00023002"/>
    </source>
</evidence>
<dbReference type="GO" id="GO:0016491">
    <property type="term" value="F:oxidoreductase activity"/>
    <property type="evidence" value="ECO:0007669"/>
    <property type="project" value="UniProtKB-KW"/>
</dbReference>
<dbReference type="InterPro" id="IPR027443">
    <property type="entry name" value="IPNS-like_sf"/>
</dbReference>
<dbReference type="InterPro" id="IPR026992">
    <property type="entry name" value="DIOX_N"/>
</dbReference>
<evidence type="ECO:0000256" key="3">
    <source>
        <dbReference type="ARBA" id="ARBA00023004"/>
    </source>
</evidence>
<keyword evidence="2" id="KW-0560">Oxidoreductase</keyword>
<keyword evidence="1" id="KW-0479">Metal-binding</keyword>
<feature type="domain" description="Non-haem dioxygenase N-terminal" evidence="4">
    <location>
        <begin position="66"/>
        <end position="160"/>
    </location>
</feature>